<dbReference type="EMBL" id="LAZR01013768">
    <property type="protein sequence ID" value="KKM20427.1"/>
    <property type="molecule type" value="Genomic_DNA"/>
</dbReference>
<dbReference type="Pfam" id="PF00072">
    <property type="entry name" value="Response_reg"/>
    <property type="match status" value="1"/>
</dbReference>
<gene>
    <name evidence="2" type="ORF">LCGC14_1645580</name>
</gene>
<dbReference type="SMART" id="SM00448">
    <property type="entry name" value="REC"/>
    <property type="match status" value="1"/>
</dbReference>
<dbReference type="GO" id="GO:0000160">
    <property type="term" value="P:phosphorelay signal transduction system"/>
    <property type="evidence" value="ECO:0007669"/>
    <property type="project" value="InterPro"/>
</dbReference>
<dbReference type="InterPro" id="IPR052893">
    <property type="entry name" value="TCS_response_regulator"/>
</dbReference>
<reference evidence="2" key="1">
    <citation type="journal article" date="2015" name="Nature">
        <title>Complex archaea that bridge the gap between prokaryotes and eukaryotes.</title>
        <authorList>
            <person name="Spang A."/>
            <person name="Saw J.H."/>
            <person name="Jorgensen S.L."/>
            <person name="Zaremba-Niedzwiedzka K."/>
            <person name="Martijn J."/>
            <person name="Lind A.E."/>
            <person name="van Eijk R."/>
            <person name="Schleper C."/>
            <person name="Guy L."/>
            <person name="Ettema T.J."/>
        </authorList>
    </citation>
    <scope>NUCLEOTIDE SEQUENCE</scope>
</reference>
<protein>
    <recommendedName>
        <fullName evidence="1">Response regulatory domain-containing protein</fullName>
    </recommendedName>
</protein>
<dbReference type="AlphaFoldDB" id="A0A0F9HZ30"/>
<dbReference type="SUPFAM" id="SSF52172">
    <property type="entry name" value="CheY-like"/>
    <property type="match status" value="1"/>
</dbReference>
<dbReference type="PROSITE" id="PS50110">
    <property type="entry name" value="RESPONSE_REGULATORY"/>
    <property type="match status" value="1"/>
</dbReference>
<dbReference type="Gene3D" id="3.40.50.2300">
    <property type="match status" value="1"/>
</dbReference>
<comment type="caution">
    <text evidence="2">The sequence shown here is derived from an EMBL/GenBank/DDBJ whole genome shotgun (WGS) entry which is preliminary data.</text>
</comment>
<evidence type="ECO:0000313" key="2">
    <source>
        <dbReference type="EMBL" id="KKM20427.1"/>
    </source>
</evidence>
<proteinExistence type="predicted"/>
<feature type="domain" description="Response regulatory" evidence="1">
    <location>
        <begin position="5"/>
        <end position="125"/>
    </location>
</feature>
<organism evidence="2">
    <name type="scientific">marine sediment metagenome</name>
    <dbReference type="NCBI Taxonomy" id="412755"/>
    <lineage>
        <taxon>unclassified sequences</taxon>
        <taxon>metagenomes</taxon>
        <taxon>ecological metagenomes</taxon>
    </lineage>
</organism>
<evidence type="ECO:0000259" key="1">
    <source>
        <dbReference type="PROSITE" id="PS50110"/>
    </source>
</evidence>
<dbReference type="InterPro" id="IPR001789">
    <property type="entry name" value="Sig_transdc_resp-reg_receiver"/>
</dbReference>
<name>A0A0F9HZ30_9ZZZZ</name>
<dbReference type="PANTHER" id="PTHR44520">
    <property type="entry name" value="RESPONSE REGULATOR RCP1-RELATED"/>
    <property type="match status" value="1"/>
</dbReference>
<accession>A0A0F9HZ30</accession>
<dbReference type="InterPro" id="IPR011006">
    <property type="entry name" value="CheY-like_superfamily"/>
</dbReference>
<sequence length="153" mass="17316">MKAVHIYLADDDADDRELFIDALNEIPVQTEVQEFSNGVDLMDALFSKTDLPDAVFLDLRMPLMDGFECLADIRSFPQFSKIKIFVYSTSYHEMEVNQLKSDGADHYLQKPNSFQLLKSLLFQSVTLLESETKMCGPSSQFILSAKTSDLTNS</sequence>
<dbReference type="PANTHER" id="PTHR44520:SF2">
    <property type="entry name" value="RESPONSE REGULATOR RCP1"/>
    <property type="match status" value="1"/>
</dbReference>